<proteinExistence type="predicted"/>
<keyword evidence="2" id="KW-1185">Reference proteome</keyword>
<dbReference type="Proteomes" id="UP000237246">
    <property type="component" value="Unassembled WGS sequence"/>
</dbReference>
<comment type="caution">
    <text evidence="1">The sequence shown here is derived from an EMBL/GenBank/DDBJ whole genome shotgun (WGS) entry which is preliminary data.</text>
</comment>
<dbReference type="InterPro" id="IPR043373">
    <property type="entry name" value="IGluR_D"/>
</dbReference>
<dbReference type="PANTHER" id="PTHR36687">
    <property type="entry name" value="GLUTAMATE RECEPTOR IONOTROPIC, DELTA-2-RELATED"/>
    <property type="match status" value="1"/>
</dbReference>
<dbReference type="Gene3D" id="3.40.50.2300">
    <property type="match status" value="1"/>
</dbReference>
<dbReference type="EMBL" id="PPHD01051129">
    <property type="protein sequence ID" value="POI23185.1"/>
    <property type="molecule type" value="Genomic_DNA"/>
</dbReference>
<organism evidence="1 2">
    <name type="scientific">Bambusicola thoracicus</name>
    <name type="common">Chinese bamboo-partridge</name>
    <name type="synonym">Perdix thoracica</name>
    <dbReference type="NCBI Taxonomy" id="9083"/>
    <lineage>
        <taxon>Eukaryota</taxon>
        <taxon>Metazoa</taxon>
        <taxon>Chordata</taxon>
        <taxon>Craniata</taxon>
        <taxon>Vertebrata</taxon>
        <taxon>Euteleostomi</taxon>
        <taxon>Archelosauria</taxon>
        <taxon>Archosauria</taxon>
        <taxon>Dinosauria</taxon>
        <taxon>Saurischia</taxon>
        <taxon>Theropoda</taxon>
        <taxon>Coelurosauria</taxon>
        <taxon>Aves</taxon>
        <taxon>Neognathae</taxon>
        <taxon>Galloanserae</taxon>
        <taxon>Galliformes</taxon>
        <taxon>Phasianidae</taxon>
        <taxon>Perdicinae</taxon>
        <taxon>Bambusicola</taxon>
    </lineage>
</organism>
<dbReference type="OrthoDB" id="9821399at2759"/>
<gene>
    <name evidence="1" type="ORF">CIB84_013066</name>
</gene>
<evidence type="ECO:0000313" key="2">
    <source>
        <dbReference type="Proteomes" id="UP000237246"/>
    </source>
</evidence>
<reference evidence="1 2" key="1">
    <citation type="submission" date="2018-01" db="EMBL/GenBank/DDBJ databases">
        <title>Comparison of the Chinese Bamboo Partridge and Red Junglefowl genome sequences highlights the importance of demography in genome evolution.</title>
        <authorList>
            <person name="Tiley G.P."/>
            <person name="Kimball R.T."/>
            <person name="Braun E.L."/>
            <person name="Burleigh J.G."/>
        </authorList>
    </citation>
    <scope>NUCLEOTIDE SEQUENCE [LARGE SCALE GENOMIC DNA]</scope>
    <source>
        <strain evidence="1">RTK389</strain>
        <tissue evidence="1">Blood</tissue>
    </source>
</reference>
<name>A0A2P4SGD7_BAMTH</name>
<sequence>MANRAIFDESAKKDEEVFRMAVADLNQNDEILQTEKITCSVTFVDGNNPFQAVQE</sequence>
<accession>A0A2P4SGD7</accession>
<evidence type="ECO:0000313" key="1">
    <source>
        <dbReference type="EMBL" id="POI23185.1"/>
    </source>
</evidence>
<dbReference type="AlphaFoldDB" id="A0A2P4SGD7"/>
<feature type="non-terminal residue" evidence="1">
    <location>
        <position position="55"/>
    </location>
</feature>
<dbReference type="PANTHER" id="PTHR36687:SF1">
    <property type="entry name" value="GLUTAMATE RECEPTOR IONOTROPIC, DELTA-2"/>
    <property type="match status" value="1"/>
</dbReference>
<protein>
    <submittedName>
        <fullName evidence="1">Uncharacterized protein</fullName>
    </submittedName>
</protein>